<comment type="similarity">
    <text evidence="2 13">Belongs to the type III secretion exporter family.</text>
</comment>
<evidence type="ECO:0000313" key="15">
    <source>
        <dbReference type="EMBL" id="ACR13500.1"/>
    </source>
</evidence>
<accession>C5BSG6</accession>
<gene>
    <name evidence="13 15" type="primary">flhB</name>
    <name evidence="15" type="ordered locus">TERTU_1356</name>
</gene>
<feature type="compositionally biased region" description="Basic and acidic residues" evidence="14">
    <location>
        <begin position="7"/>
        <end position="30"/>
    </location>
</feature>
<dbReference type="NCBIfam" id="TIGR00328">
    <property type="entry name" value="flhB"/>
    <property type="match status" value="1"/>
</dbReference>
<comment type="subcellular location">
    <subcellularLocation>
        <location evidence="1">Cell membrane</location>
        <topology evidence="1">Multi-pass membrane protein</topology>
    </subcellularLocation>
</comment>
<dbReference type="Proteomes" id="UP000009080">
    <property type="component" value="Chromosome"/>
</dbReference>
<evidence type="ECO:0000256" key="12">
    <source>
        <dbReference type="ARBA" id="ARBA00025078"/>
    </source>
</evidence>
<proteinExistence type="inferred from homology"/>
<evidence type="ECO:0000313" key="16">
    <source>
        <dbReference type="Proteomes" id="UP000009080"/>
    </source>
</evidence>
<dbReference type="STRING" id="377629.TERTU_1356"/>
<dbReference type="SUPFAM" id="SSF160544">
    <property type="entry name" value="EscU C-terminal domain-like"/>
    <property type="match status" value="1"/>
</dbReference>
<keyword evidence="10 13" id="KW-0472">Membrane</keyword>
<sequence>MAEQDSSQEKTEEATPRRLEKAREEGQVPRSRELTTTAVLLAGTISLVLFGGVMANAQLEIMRLNFDLPREVIFDPELMFAQLGASFKEALLSLMPLFAVILVAAIAGPVALGGWLFSSKALAPKLNRMDPIKGLGRMFSMKSLIELVKSIGKVAIVVGVAFVLLSQMKTALLGLSQEGLEQAIIHSLTLSLWAAVLLSASTIVIAAMDIPFQIWDHSKKLKMSRQDIRDEMKDTEGKPEVKSKIRQMQQEMAQNRMMSAVPEADVVITNPTHYSIALRYDPKTMSTPVVVAKGIDFVAMKIREIARENKIEFVQAPLLARAIYATTDLEDEIPEGLYVAVAQVLAYVFQLREFRKGHGERPDYPRNLTIPPDMRKY</sequence>
<evidence type="ECO:0000256" key="8">
    <source>
        <dbReference type="ARBA" id="ARBA00022927"/>
    </source>
</evidence>
<dbReference type="EMBL" id="CP001614">
    <property type="protein sequence ID" value="ACR13500.1"/>
    <property type="molecule type" value="Genomic_DNA"/>
</dbReference>
<evidence type="ECO:0000256" key="9">
    <source>
        <dbReference type="ARBA" id="ARBA00022989"/>
    </source>
</evidence>
<evidence type="ECO:0000256" key="13">
    <source>
        <dbReference type="RuleBase" id="RU364091"/>
    </source>
</evidence>
<keyword evidence="5 13" id="KW-1003">Cell membrane</keyword>
<feature type="transmembrane region" description="Helical" evidence="13">
    <location>
        <begin position="144"/>
        <end position="164"/>
    </location>
</feature>
<feature type="transmembrane region" description="Helical" evidence="13">
    <location>
        <begin position="184"/>
        <end position="215"/>
    </location>
</feature>
<keyword evidence="15" id="KW-0966">Cell projection</keyword>
<dbReference type="InterPro" id="IPR006136">
    <property type="entry name" value="FlhB"/>
</dbReference>
<evidence type="ECO:0000256" key="2">
    <source>
        <dbReference type="ARBA" id="ARBA00010690"/>
    </source>
</evidence>
<dbReference type="Gene3D" id="3.40.1690.10">
    <property type="entry name" value="secretion proteins EscU"/>
    <property type="match status" value="1"/>
</dbReference>
<evidence type="ECO:0000256" key="5">
    <source>
        <dbReference type="ARBA" id="ARBA00022475"/>
    </source>
</evidence>
<dbReference type="GO" id="GO:0009306">
    <property type="term" value="P:protein secretion"/>
    <property type="evidence" value="ECO:0007669"/>
    <property type="project" value="InterPro"/>
</dbReference>
<keyword evidence="11 13" id="KW-1006">Bacterial flagellum protein export</keyword>
<dbReference type="OrthoDB" id="9807950at2"/>
<evidence type="ECO:0000256" key="11">
    <source>
        <dbReference type="ARBA" id="ARBA00023225"/>
    </source>
</evidence>
<dbReference type="InterPro" id="IPR006135">
    <property type="entry name" value="T3SS_substrate_exporter"/>
</dbReference>
<evidence type="ECO:0000256" key="4">
    <source>
        <dbReference type="ARBA" id="ARBA00022448"/>
    </source>
</evidence>
<evidence type="ECO:0000256" key="6">
    <source>
        <dbReference type="ARBA" id="ARBA00022692"/>
    </source>
</evidence>
<dbReference type="KEGG" id="ttu:TERTU_1356"/>
<keyword evidence="15" id="KW-0969">Cilium</keyword>
<keyword evidence="8 13" id="KW-0653">Protein transport</keyword>
<name>C5BSG6_TERTT</name>
<evidence type="ECO:0000256" key="3">
    <source>
        <dbReference type="ARBA" id="ARBA00021622"/>
    </source>
</evidence>
<dbReference type="Pfam" id="PF01312">
    <property type="entry name" value="Bac_export_2"/>
    <property type="match status" value="1"/>
</dbReference>
<dbReference type="MEROPS" id="N06.A01"/>
<organism evidence="15 16">
    <name type="scientific">Teredinibacter turnerae (strain ATCC 39867 / T7901)</name>
    <dbReference type="NCBI Taxonomy" id="377629"/>
    <lineage>
        <taxon>Bacteria</taxon>
        <taxon>Pseudomonadati</taxon>
        <taxon>Pseudomonadota</taxon>
        <taxon>Gammaproteobacteria</taxon>
        <taxon>Cellvibrionales</taxon>
        <taxon>Cellvibrionaceae</taxon>
        <taxon>Teredinibacter</taxon>
    </lineage>
</organism>
<feature type="region of interest" description="Disordered" evidence="14">
    <location>
        <begin position="1"/>
        <end position="30"/>
    </location>
</feature>
<dbReference type="AlphaFoldDB" id="C5BSG6"/>
<evidence type="ECO:0000256" key="1">
    <source>
        <dbReference type="ARBA" id="ARBA00004651"/>
    </source>
</evidence>
<evidence type="ECO:0000256" key="7">
    <source>
        <dbReference type="ARBA" id="ARBA00022795"/>
    </source>
</evidence>
<evidence type="ECO:0000256" key="10">
    <source>
        <dbReference type="ARBA" id="ARBA00023136"/>
    </source>
</evidence>
<evidence type="ECO:0000256" key="14">
    <source>
        <dbReference type="SAM" id="MobiDB-lite"/>
    </source>
</evidence>
<keyword evidence="16" id="KW-1185">Reference proteome</keyword>
<dbReference type="GO" id="GO:0005886">
    <property type="term" value="C:plasma membrane"/>
    <property type="evidence" value="ECO:0007669"/>
    <property type="project" value="UniProtKB-SubCell"/>
</dbReference>
<dbReference type="PRINTS" id="PR00950">
    <property type="entry name" value="TYPE3IMSPROT"/>
</dbReference>
<dbReference type="PANTHER" id="PTHR30531">
    <property type="entry name" value="FLAGELLAR BIOSYNTHETIC PROTEIN FLHB"/>
    <property type="match status" value="1"/>
</dbReference>
<reference evidence="15 16" key="1">
    <citation type="journal article" date="2009" name="PLoS ONE">
        <title>The complete genome of Teredinibacter turnerae T7901: an intracellular endosymbiont of marine wood-boring bivalves (shipworms).</title>
        <authorList>
            <person name="Yang J.C."/>
            <person name="Madupu R."/>
            <person name="Durkin A.S."/>
            <person name="Ekborg N.A."/>
            <person name="Pedamallu C.S."/>
            <person name="Hostetler J.B."/>
            <person name="Radune D."/>
            <person name="Toms B.S."/>
            <person name="Henrissat B."/>
            <person name="Coutinho P.M."/>
            <person name="Schwarz S."/>
            <person name="Field L."/>
            <person name="Trindade-Silva A.E."/>
            <person name="Soares C.A.G."/>
            <person name="Elshahawi S."/>
            <person name="Hanora A."/>
            <person name="Schmidt E.W."/>
            <person name="Haygood M.G."/>
            <person name="Posfai J."/>
            <person name="Benner J."/>
            <person name="Madinger C."/>
            <person name="Nove J."/>
            <person name="Anton B."/>
            <person name="Chaudhary K."/>
            <person name="Foster J."/>
            <person name="Holman A."/>
            <person name="Kumar S."/>
            <person name="Lessard P.A."/>
            <person name="Luyten Y.A."/>
            <person name="Slatko B."/>
            <person name="Wood N."/>
            <person name="Wu B."/>
            <person name="Teplitski M."/>
            <person name="Mougous J.D."/>
            <person name="Ward N."/>
            <person name="Eisen J.A."/>
            <person name="Badger J.H."/>
            <person name="Distel D.L."/>
        </authorList>
    </citation>
    <scope>NUCLEOTIDE SEQUENCE [LARGE SCALE GENOMIC DNA]</scope>
    <source>
        <strain evidence="16">ATCC 39867 / T7901</strain>
    </source>
</reference>
<dbReference type="FunFam" id="3.40.1690.10:FF:000001">
    <property type="entry name" value="Flagellar biosynthetic protein FlhB"/>
    <property type="match status" value="1"/>
</dbReference>
<dbReference type="eggNOG" id="COG1377">
    <property type="taxonomic scope" value="Bacteria"/>
</dbReference>
<dbReference type="InterPro" id="IPR029025">
    <property type="entry name" value="T3SS_substrate_exporter_C"/>
</dbReference>
<keyword evidence="15" id="KW-0282">Flagellum</keyword>
<dbReference type="HOGENOM" id="CLU_041013_1_0_6"/>
<comment type="function">
    <text evidence="12 13">Required for formation of the rod structure in the basal body of the flagellar apparatus. Together with FliI and FliH, may constitute the export apparatus of flagellin.</text>
</comment>
<dbReference type="PANTHER" id="PTHR30531:SF12">
    <property type="entry name" value="FLAGELLAR BIOSYNTHETIC PROTEIN FLHB"/>
    <property type="match status" value="1"/>
</dbReference>
<dbReference type="RefSeq" id="WP_015819614.1">
    <property type="nucleotide sequence ID" value="NC_012997.1"/>
</dbReference>
<keyword evidence="4 13" id="KW-0813">Transport</keyword>
<keyword evidence="9 13" id="KW-1133">Transmembrane helix</keyword>
<dbReference type="GO" id="GO:0044780">
    <property type="term" value="P:bacterial-type flagellum assembly"/>
    <property type="evidence" value="ECO:0007669"/>
    <property type="project" value="InterPro"/>
</dbReference>
<dbReference type="Gene3D" id="6.10.250.2080">
    <property type="match status" value="1"/>
</dbReference>
<feature type="transmembrane region" description="Helical" evidence="13">
    <location>
        <begin position="38"/>
        <end position="59"/>
    </location>
</feature>
<feature type="transmembrane region" description="Helical" evidence="13">
    <location>
        <begin position="97"/>
        <end position="123"/>
    </location>
</feature>
<keyword evidence="7 13" id="KW-1005">Bacterial flagellum biogenesis</keyword>
<keyword evidence="6 13" id="KW-0812">Transmembrane</keyword>
<protein>
    <recommendedName>
        <fullName evidence="3 13">Flagellar biosynthetic protein FlhB</fullName>
    </recommendedName>
</protein>